<dbReference type="SUPFAM" id="SSF54211">
    <property type="entry name" value="Ribosomal protein S5 domain 2-like"/>
    <property type="match status" value="1"/>
</dbReference>
<dbReference type="Gene3D" id="3.40.50.2000">
    <property type="entry name" value="Glycogen Phosphorylase B"/>
    <property type="match status" value="1"/>
</dbReference>
<dbReference type="InterPro" id="IPR036345">
    <property type="entry name" value="ExoRNase_PH_dom2_sf"/>
</dbReference>
<comment type="pathway">
    <text evidence="3">Protein modification; protein glycosylation.</text>
</comment>
<dbReference type="GO" id="GO:0006355">
    <property type="term" value="P:regulation of DNA-templated transcription"/>
    <property type="evidence" value="ECO:0007669"/>
    <property type="project" value="InterPro"/>
</dbReference>
<dbReference type="EMBL" id="CAJNOG010000079">
    <property type="protein sequence ID" value="CAF0904860.1"/>
    <property type="molecule type" value="Genomic_DNA"/>
</dbReference>
<keyword evidence="15" id="KW-0805">Transcription regulation</keyword>
<evidence type="ECO:0000256" key="8">
    <source>
        <dbReference type="ARBA" id="ARBA00022473"/>
    </source>
</evidence>
<accession>A0A813ZXZ8</accession>
<evidence type="ECO:0000256" key="4">
    <source>
        <dbReference type="ARBA" id="ARBA00009481"/>
    </source>
</evidence>
<feature type="compositionally biased region" description="Polar residues" evidence="24">
    <location>
        <begin position="875"/>
        <end position="887"/>
    </location>
</feature>
<organism evidence="27 28">
    <name type="scientific">Adineta steineri</name>
    <dbReference type="NCBI Taxonomy" id="433720"/>
    <lineage>
        <taxon>Eukaryota</taxon>
        <taxon>Metazoa</taxon>
        <taxon>Spiralia</taxon>
        <taxon>Gnathifera</taxon>
        <taxon>Rotifera</taxon>
        <taxon>Eurotatoria</taxon>
        <taxon>Bdelloidea</taxon>
        <taxon>Adinetida</taxon>
        <taxon>Adinetidae</taxon>
        <taxon>Adineta</taxon>
    </lineage>
</organism>
<dbReference type="GO" id="GO:0006396">
    <property type="term" value="P:RNA processing"/>
    <property type="evidence" value="ECO:0007669"/>
    <property type="project" value="InterPro"/>
</dbReference>
<comment type="caution">
    <text evidence="27">The sequence shown here is derived from an EMBL/GenBank/DDBJ whole genome shotgun (WGS) entry which is preliminary data.</text>
</comment>
<keyword evidence="12" id="KW-0563">Paired box</keyword>
<dbReference type="Pfam" id="PF15924">
    <property type="entry name" value="ALG11_N"/>
    <property type="match status" value="1"/>
</dbReference>
<keyword evidence="17 25" id="KW-0472">Membrane</keyword>
<dbReference type="Proteomes" id="UP000663845">
    <property type="component" value="Unassembled WGS sequence"/>
</dbReference>
<sequence>MWYRLLKLLFQITLFFIWTFTLIYLIFLSIVVFILFNICLTIFLFWFILTLIGWSIALIPILIFVYIPWYRRQCRLWTINNRQSRLSVAFFHPYCNHTSGRERILWSTIESILERYKNDIQIIIYTGNINIESEENIFQHVHQNFDINIKDYKSSITFVYLRSQFLLEEKYYKICNLWGRNIGSIIVGFEALIRFIPDIYIDSTGYAFTYPSFYYFASIPIISYIHTPTITNDQLAQINEQYRTDKSFINLIELLYYRIFGYMYGWCGRCSNIVCCNSSWTKQHIKSIWKSNSIYLLYPPCDVTQSLEVPFMNENKKIISLGQFRLEKNHELQIRAFYELLQRKNEYQQQLKLILIGSIRHNEDQEYVKQLQILVNDLNLMDNIEFKFNISFTELKGELNQTVIGLHTMRNESFGIGIVEMMAAGIIVVAHKSAGPKMDIIDEGHTGFLAVDIDSYATKMQQILEMNTEERRQMQEEAYLNMASKVIGKCEKDFIIQCLRDRQRLDHRLPFVTRDVKIDFREEYGSVTVSLGLTKVLAHTSCKVVKPKETRANEGRLRLQLKNSHTMMFNFETGRQAQWTTLMSRQLLQNIRDSGCVDMESLCILAHEHVWEISVNLHVLDYDGNILDCANLAALCALAHFRYPAVTVIGTDVHVHSTTERNPQPIRILHFPIIISFALFQNGEHMLIDACEAEEKVMEGLFAVGMNQHKELSTLTMLGEICLSRDQVQNLDCSFDDANSNPNYGEINQLGGIFVNGRPLPTPIRLQIIEMSNSGVRPCDISRRLKVSHGCVSKILTRYHETGSVLPGAIGGSKPRVTTPNVVGRIRDYKIKDPGMFAWEIREKLLLDNICDKCNVPSVSSISRILRNKIGPLSQPYNDNEGGNSEQSDSNSSVNIPSSDEFTCKIEPPTWPSYDQSYHHRYLYPTVSYHQQKQQFETAMKSSYINENSESNLSHIDHYQNSTVNNTNNYTPFFNTFPYTQTSHLSGMIPYYSSSYALSLAPQAS</sequence>
<evidence type="ECO:0000256" key="25">
    <source>
        <dbReference type="SAM" id="Phobius"/>
    </source>
</evidence>
<evidence type="ECO:0000256" key="15">
    <source>
        <dbReference type="ARBA" id="ARBA00023015"/>
    </source>
</evidence>
<keyword evidence="11 25" id="KW-0812">Transmembrane</keyword>
<evidence type="ECO:0000256" key="6">
    <source>
        <dbReference type="ARBA" id="ARBA00019572"/>
    </source>
</evidence>
<evidence type="ECO:0000256" key="24">
    <source>
        <dbReference type="SAM" id="MobiDB-lite"/>
    </source>
</evidence>
<dbReference type="InterPro" id="IPR036388">
    <property type="entry name" value="WH-like_DNA-bd_sf"/>
</dbReference>
<evidence type="ECO:0000256" key="23">
    <source>
        <dbReference type="ARBA" id="ARBA00045128"/>
    </source>
</evidence>
<feature type="transmembrane region" description="Helical" evidence="25">
    <location>
        <begin position="12"/>
        <end position="36"/>
    </location>
</feature>
<evidence type="ECO:0000256" key="1">
    <source>
        <dbReference type="ARBA" id="ARBA00004123"/>
    </source>
</evidence>
<dbReference type="Pfam" id="PF03725">
    <property type="entry name" value="RNase_PH_C"/>
    <property type="match status" value="1"/>
</dbReference>
<dbReference type="InterPro" id="IPR038013">
    <property type="entry name" value="ALG11"/>
</dbReference>
<evidence type="ECO:0000256" key="2">
    <source>
        <dbReference type="ARBA" id="ARBA00004389"/>
    </source>
</evidence>
<dbReference type="SUPFAM" id="SSF53756">
    <property type="entry name" value="UDP-Glycosyltransferase/glycogen phosphorylase"/>
    <property type="match status" value="1"/>
</dbReference>
<dbReference type="GO" id="GO:0003677">
    <property type="term" value="F:DNA binding"/>
    <property type="evidence" value="ECO:0007669"/>
    <property type="project" value="UniProtKB-KW"/>
</dbReference>
<dbReference type="InterPro" id="IPR001247">
    <property type="entry name" value="ExoRNase_PH_dom1"/>
</dbReference>
<dbReference type="InterPro" id="IPR020568">
    <property type="entry name" value="Ribosomal_Su5_D2-typ_SF"/>
</dbReference>
<comment type="subcellular location">
    <subcellularLocation>
        <location evidence="2">Endoplasmic reticulum membrane</location>
        <topology evidence="2">Single-pass membrane protein</topology>
    </subcellularLocation>
    <subcellularLocation>
        <location evidence="1">Nucleus</location>
    </subcellularLocation>
</comment>
<evidence type="ECO:0000313" key="27">
    <source>
        <dbReference type="EMBL" id="CAF0904860.1"/>
    </source>
</evidence>
<dbReference type="SUPFAM" id="SSF55666">
    <property type="entry name" value="Ribonuclease PH domain 2-like"/>
    <property type="match status" value="1"/>
</dbReference>
<reference evidence="27" key="1">
    <citation type="submission" date="2021-02" db="EMBL/GenBank/DDBJ databases">
        <authorList>
            <person name="Nowell W R."/>
        </authorList>
    </citation>
    <scope>NUCLEOTIDE SEQUENCE</scope>
</reference>
<name>A0A813ZXZ8_9BILA</name>
<evidence type="ECO:0000256" key="5">
    <source>
        <dbReference type="ARBA" id="ARBA00012645"/>
    </source>
</evidence>
<evidence type="ECO:0000256" key="22">
    <source>
        <dbReference type="ARBA" id="ARBA00045065"/>
    </source>
</evidence>
<evidence type="ECO:0000256" key="14">
    <source>
        <dbReference type="ARBA" id="ARBA00022989"/>
    </source>
</evidence>
<evidence type="ECO:0000256" key="20">
    <source>
        <dbReference type="ARBA" id="ARBA00032517"/>
    </source>
</evidence>
<dbReference type="InterPro" id="IPR031814">
    <property type="entry name" value="ALG11_N"/>
</dbReference>
<feature type="region of interest" description="Disordered" evidence="24">
    <location>
        <begin position="871"/>
        <end position="899"/>
    </location>
</feature>
<dbReference type="InterPro" id="IPR001296">
    <property type="entry name" value="Glyco_trans_1"/>
</dbReference>
<evidence type="ECO:0000259" key="26">
    <source>
        <dbReference type="PROSITE" id="PS51057"/>
    </source>
</evidence>
<dbReference type="GO" id="GO:0005789">
    <property type="term" value="C:endoplasmic reticulum membrane"/>
    <property type="evidence" value="ECO:0007669"/>
    <property type="project" value="UniProtKB-SubCell"/>
</dbReference>
<dbReference type="CDD" id="cd00131">
    <property type="entry name" value="PAX"/>
    <property type="match status" value="1"/>
</dbReference>
<gene>
    <name evidence="27" type="ORF">JYZ213_LOCUS10755</name>
</gene>
<evidence type="ECO:0000256" key="19">
    <source>
        <dbReference type="ARBA" id="ARBA00023242"/>
    </source>
</evidence>
<keyword evidence="9" id="KW-0328">Glycosyltransferase</keyword>
<dbReference type="InterPro" id="IPR015847">
    <property type="entry name" value="ExoRNase_PH_dom2"/>
</dbReference>
<dbReference type="SUPFAM" id="SSF46689">
    <property type="entry name" value="Homeodomain-like"/>
    <property type="match status" value="1"/>
</dbReference>
<proteinExistence type="inferred from homology"/>
<protein>
    <recommendedName>
        <fullName evidence="6">Exosome complex component RRP45</fullName>
        <ecNumber evidence="5">2.4.1.131</ecNumber>
    </recommendedName>
    <alternativeName>
        <fullName evidence="20">Asparagine-linked glycosylation protein 11 homolog</fullName>
    </alternativeName>
    <alternativeName>
        <fullName evidence="21">Exosome component 9</fullName>
    </alternativeName>
    <alternativeName>
        <fullName evidence="7">GDP-Man:Man(3)GlcNAc(2)-PP-Dol alpha-1,2-mannosyltransferase</fullName>
    </alternativeName>
</protein>
<evidence type="ECO:0000256" key="16">
    <source>
        <dbReference type="ARBA" id="ARBA00023125"/>
    </source>
</evidence>
<evidence type="ECO:0000256" key="13">
    <source>
        <dbReference type="ARBA" id="ARBA00022824"/>
    </source>
</evidence>
<dbReference type="GO" id="GO:0006487">
    <property type="term" value="P:protein N-linked glycosylation"/>
    <property type="evidence" value="ECO:0007669"/>
    <property type="project" value="TreeGrafter"/>
</dbReference>
<keyword evidence="16" id="KW-0238">DNA-binding</keyword>
<dbReference type="PANTHER" id="PTHR45919:SF1">
    <property type="entry name" value="GDP-MAN:MAN(3)GLCNAC(2)-PP-DOL ALPHA-1,2-MANNOSYLTRANSFERASE"/>
    <property type="match status" value="1"/>
</dbReference>
<dbReference type="Pfam" id="PF00534">
    <property type="entry name" value="Glycos_transf_1"/>
    <property type="match status" value="1"/>
</dbReference>
<dbReference type="PANTHER" id="PTHR45919">
    <property type="entry name" value="GDP-MAN:MAN(3)GLCNAC(2)-PP-DOL ALPHA-1,2-MANNOSYLTRANSFERASE"/>
    <property type="match status" value="1"/>
</dbReference>
<evidence type="ECO:0000256" key="12">
    <source>
        <dbReference type="ARBA" id="ARBA00022724"/>
    </source>
</evidence>
<dbReference type="InterPro" id="IPR009057">
    <property type="entry name" value="Homeodomain-like_sf"/>
</dbReference>
<evidence type="ECO:0000256" key="10">
    <source>
        <dbReference type="ARBA" id="ARBA00022679"/>
    </source>
</evidence>
<dbReference type="PRINTS" id="PR00027">
    <property type="entry name" value="PAIREDBOX"/>
</dbReference>
<dbReference type="AlphaFoldDB" id="A0A813ZXZ8"/>
<dbReference type="InterPro" id="IPR033100">
    <property type="entry name" value="Rrp45"/>
</dbReference>
<dbReference type="Pfam" id="PF01138">
    <property type="entry name" value="RNase_PH"/>
    <property type="match status" value="1"/>
</dbReference>
<dbReference type="SMART" id="SM00351">
    <property type="entry name" value="PAX"/>
    <property type="match status" value="1"/>
</dbReference>
<keyword evidence="8" id="KW-0217">Developmental protein</keyword>
<evidence type="ECO:0000256" key="18">
    <source>
        <dbReference type="ARBA" id="ARBA00023163"/>
    </source>
</evidence>
<comment type="similarity">
    <text evidence="4">Belongs to the glycosyltransferase group 1 family. Glycosyltransferase 4 subfamily.</text>
</comment>
<dbReference type="FunFam" id="1.10.10.10:FF:000003">
    <property type="entry name" value="Paired box protein Pax-6"/>
    <property type="match status" value="1"/>
</dbReference>
<comment type="catalytic activity">
    <reaction evidence="22">
        <text>an alpha-D-Man-(1-&gt;3)-[alpha-D-Man-(1-&gt;6)]-beta-D-Man-(1-&gt;4)-beta-D-GlcNAc-(1-&gt;4)-alpha-D-GlcNAc-diphospho-di-trans,poly-cis-dolichol + 2 GDP-alpha-D-mannose = an alpha-D-Man-(1-&gt;2)-alpha-D-Man-(1-&gt;2)-alpha-D-Man-(1-&gt;3)-[alpha-D-Man-(1-&gt;6)]-beta-D-Man-(1-&gt;4)-beta-D-GlcNAc-(1-&gt;4)-alpha-D-GlcNAc-diphospho-di-trans,poly-cis-dolichol + 2 GDP + 2 H(+)</text>
        <dbReference type="Rhea" id="RHEA:29523"/>
        <dbReference type="Rhea" id="RHEA-COMP:19515"/>
        <dbReference type="Rhea" id="RHEA-COMP:19516"/>
        <dbReference type="ChEBI" id="CHEBI:15378"/>
        <dbReference type="ChEBI" id="CHEBI:57527"/>
        <dbReference type="ChEBI" id="CHEBI:58189"/>
        <dbReference type="ChEBI" id="CHEBI:132511"/>
        <dbReference type="ChEBI" id="CHEBI:132515"/>
        <dbReference type="EC" id="2.4.1.131"/>
    </reaction>
    <physiologicalReaction direction="left-to-right" evidence="22">
        <dbReference type="Rhea" id="RHEA:29524"/>
    </physiologicalReaction>
</comment>
<dbReference type="PROSITE" id="PS51057">
    <property type="entry name" value="PAIRED_2"/>
    <property type="match status" value="1"/>
</dbReference>
<dbReference type="Pfam" id="PF00292">
    <property type="entry name" value="PAX"/>
    <property type="match status" value="1"/>
</dbReference>
<evidence type="ECO:0000256" key="21">
    <source>
        <dbReference type="ARBA" id="ARBA00032660"/>
    </source>
</evidence>
<dbReference type="InterPro" id="IPR027408">
    <property type="entry name" value="PNPase/RNase_PH_dom_sf"/>
</dbReference>
<keyword evidence="18" id="KW-0804">Transcription</keyword>
<feature type="compositionally biased region" description="Low complexity" evidence="24">
    <location>
        <begin position="888"/>
        <end position="899"/>
    </location>
</feature>
<keyword evidence="13" id="KW-0256">Endoplasmic reticulum</keyword>
<dbReference type="InterPro" id="IPR043182">
    <property type="entry name" value="PAIRED_DNA-bd_dom"/>
</dbReference>
<dbReference type="GO" id="GO:0005634">
    <property type="term" value="C:nucleus"/>
    <property type="evidence" value="ECO:0007669"/>
    <property type="project" value="UniProtKB-SubCell"/>
</dbReference>
<evidence type="ECO:0000256" key="9">
    <source>
        <dbReference type="ARBA" id="ARBA00022676"/>
    </source>
</evidence>
<keyword evidence="10" id="KW-0808">Transferase</keyword>
<evidence type="ECO:0000313" key="28">
    <source>
        <dbReference type="Proteomes" id="UP000663845"/>
    </source>
</evidence>
<dbReference type="CDD" id="cd11368">
    <property type="entry name" value="RNase_PH_RRP45"/>
    <property type="match status" value="1"/>
</dbReference>
<evidence type="ECO:0000256" key="11">
    <source>
        <dbReference type="ARBA" id="ARBA00022692"/>
    </source>
</evidence>
<evidence type="ECO:0000256" key="7">
    <source>
        <dbReference type="ARBA" id="ARBA00022018"/>
    </source>
</evidence>
<evidence type="ECO:0000256" key="17">
    <source>
        <dbReference type="ARBA" id="ARBA00023136"/>
    </source>
</evidence>
<feature type="transmembrane region" description="Helical" evidence="25">
    <location>
        <begin position="42"/>
        <end position="67"/>
    </location>
</feature>
<keyword evidence="14 25" id="KW-1133">Transmembrane helix</keyword>
<dbReference type="GO" id="GO:0004377">
    <property type="term" value="F:GDP-Man:Man(3)GlcNAc(2)-PP-Dol alpha-1,2-mannosyltransferase activity"/>
    <property type="evidence" value="ECO:0007669"/>
    <property type="project" value="UniProtKB-EC"/>
</dbReference>
<evidence type="ECO:0000256" key="3">
    <source>
        <dbReference type="ARBA" id="ARBA00004922"/>
    </source>
</evidence>
<dbReference type="Gene3D" id="1.10.10.10">
    <property type="entry name" value="Winged helix-like DNA-binding domain superfamily/Winged helix DNA-binding domain"/>
    <property type="match status" value="2"/>
</dbReference>
<feature type="domain" description="Paired" evidence="26">
    <location>
        <begin position="743"/>
        <end position="869"/>
    </location>
</feature>
<dbReference type="GO" id="GO:0000178">
    <property type="term" value="C:exosome (RNase complex)"/>
    <property type="evidence" value="ECO:0007669"/>
    <property type="project" value="InterPro"/>
</dbReference>
<dbReference type="PROSITE" id="PS00034">
    <property type="entry name" value="PAIRED_1"/>
    <property type="match status" value="1"/>
</dbReference>
<dbReference type="Gene3D" id="3.30.230.70">
    <property type="entry name" value="GHMP Kinase, N-terminal domain"/>
    <property type="match status" value="1"/>
</dbReference>
<keyword evidence="19" id="KW-0539">Nucleus</keyword>
<comment type="function">
    <text evidence="23">GDP-Man:Man(3)GlcNAc(2)-PP-Dol alpha-1,2-mannosyltransferase that operates in the biosynthetic pathway of dolichol-linked oligosaccharides, the glycan precursors employed in protein asparagine (N)-glycosylation. The assembly of dolichol-linked oligosaccharides begins on the cytosolic side of the endoplasmic reticulum membrane and finishes in its lumen. The sequential addition of sugars to dolichol pyrophosphate produces dolichol-linked oligosaccharides containing fourteen sugars, including two GlcNAcs, nine mannoses and three glucoses. Once assembled, the oligosaccharide is transferred from the lipid to nascent proteins by oligosaccharyltransferases. Catalyzes, on the cytoplasmic face of the endoplasmic reticulum, the addition of the fourth and fifth mannose residues to the dolichol-linked oligosaccharide chain, to produce Man(5)GlcNAc(2)-PP-dolichol core oligosaccharide. Man(5)GlcNAc(2)-PP-dolichol is a substrate for ALG3, the following enzyme in the biosynthetic pathway.</text>
</comment>
<dbReference type="InterPro" id="IPR001523">
    <property type="entry name" value="Paired_dom"/>
</dbReference>
<dbReference type="EC" id="2.4.1.131" evidence="5"/>